<dbReference type="InterPro" id="IPR046265">
    <property type="entry name" value="DUF6298"/>
</dbReference>
<dbReference type="InterPro" id="IPR012334">
    <property type="entry name" value="Pectin_lyas_fold"/>
</dbReference>
<accession>A0A1H6XMH4</accession>
<evidence type="ECO:0000259" key="1">
    <source>
        <dbReference type="Pfam" id="PF19815"/>
    </source>
</evidence>
<dbReference type="AlphaFoldDB" id="A0A1H6XMH4"/>
<proteinExistence type="predicted"/>
<protein>
    <recommendedName>
        <fullName evidence="1">DUF6298 domain-containing protein</fullName>
    </recommendedName>
</protein>
<dbReference type="Pfam" id="PF19815">
    <property type="entry name" value="DUF6298"/>
    <property type="match status" value="1"/>
</dbReference>
<dbReference type="SUPFAM" id="SSF51126">
    <property type="entry name" value="Pectin lyase-like"/>
    <property type="match status" value="1"/>
</dbReference>
<organism evidence="2 3">
    <name type="scientific">Dyadobacter koreensis</name>
    <dbReference type="NCBI Taxonomy" id="408657"/>
    <lineage>
        <taxon>Bacteria</taxon>
        <taxon>Pseudomonadati</taxon>
        <taxon>Bacteroidota</taxon>
        <taxon>Cytophagia</taxon>
        <taxon>Cytophagales</taxon>
        <taxon>Spirosomataceae</taxon>
        <taxon>Dyadobacter</taxon>
    </lineage>
</organism>
<evidence type="ECO:0000313" key="3">
    <source>
        <dbReference type="Proteomes" id="UP000199532"/>
    </source>
</evidence>
<dbReference type="InterPro" id="IPR011050">
    <property type="entry name" value="Pectin_lyase_fold/virulence"/>
</dbReference>
<keyword evidence="3" id="KW-1185">Reference proteome</keyword>
<sequence length="1040" mass="116113">MFYTTLLICGLYLLVDVQVFAQTKIKEPLPVGLGKDGKLLYIPDSLGNRIIDFSHSGYEGGNFGIPDVPIKVIVPVKSGDATGRIQSALDYVASLPLDQNNFRGAVLLEKGIHSISGSLLIAKSGVVLKGSGAGREGTILFGAGKTRETMITVAGVNDFRPGKEISILEDYVPVNATTFKIQNAELITKGDRVRIKRPSIKAWIQALEMEEFGGETEWLGWKPGQHELVWDRIVTSVSGSQITIDVPITTALEKKYGGGFISAYEWKGRISHVGVENLSLESSFDETNLKDEDHRWMGLTFGNIENGWVRQVNFKNLAGSAVALYETASKVTVEDCKSLNPVSEIGGQRRYTFFTQGQQTLFQRCYAEYGYHDFSTGFCTAGPNAFVQCESRLPYNFSGTIDSWASGVLFDIVNVDGNALSFKNRGQDGHGAGWTAANSVFWQCSASKMENFSPPAARNFAFGSWSQFAGDGYWENVNEHIQPRSLYYAQLAERLSKDVSKRAFLMPTYTEASSSPMIEQAADLSASSSKPALQLPQWIDEATNRRPIAIMHNQVRAIDEIGIKNVPPKKYLPPLEIKNGWLVRGTEIVTGNRQEVPWWRGSLRPNDISAAKPHITRFVPGKNGNGLTDNPDEMTDSLLVKNITILDHNYGIWYDRRRDDHERIRRIDGDVWPPFYEQPFARSGVGKAWDNLSKYDLTKYNVWYWDRLHQFVDLADKKGLVLFHQNYFQHNILEAGAHYADFPWRPANNINNTGFPEPPPYAGDKRIFMADQFYDIGNPVRKELHKSYIRKCLDNFVDQSGVIQFISSEYTGPLHFVKFWLDVIADWEKEKGKNALVALSTTKDVQDEILSDPAYAGNVDIIDIRYWNKKEDGTYYAPAGGKSLAPRQHARIQKTGKVSFDAIYQTVLEYRLKYPEKPVLYSSAGYDTNAWAVFFAGGSLSGIPKIASNKFISDILKMQVSVSANGQYGLVNPGQGMIAYQPAGEIHALDLTKFKGKFLLTKIDSKTGKILEKTAIVPGGNVLSVPKPVDNPIILWLSKM</sequence>
<gene>
    <name evidence="2" type="ORF">SAMN04487995_4081</name>
</gene>
<evidence type="ECO:0000313" key="2">
    <source>
        <dbReference type="EMBL" id="SEJ30288.1"/>
    </source>
</evidence>
<name>A0A1H6XMH4_9BACT</name>
<feature type="domain" description="DUF6298" evidence="1">
    <location>
        <begin position="472"/>
        <end position="958"/>
    </location>
</feature>
<dbReference type="Gene3D" id="2.160.20.10">
    <property type="entry name" value="Single-stranded right-handed beta-helix, Pectin lyase-like"/>
    <property type="match status" value="1"/>
</dbReference>
<dbReference type="OrthoDB" id="5488826at2"/>
<reference evidence="2 3" key="1">
    <citation type="submission" date="2016-10" db="EMBL/GenBank/DDBJ databases">
        <authorList>
            <person name="de Groot N.N."/>
        </authorList>
    </citation>
    <scope>NUCLEOTIDE SEQUENCE [LARGE SCALE GENOMIC DNA]</scope>
    <source>
        <strain evidence="2 3">DSM 19938</strain>
    </source>
</reference>
<dbReference type="EMBL" id="FNXY01000006">
    <property type="protein sequence ID" value="SEJ30288.1"/>
    <property type="molecule type" value="Genomic_DNA"/>
</dbReference>
<dbReference type="STRING" id="408657.SAMN04487995_4081"/>
<dbReference type="RefSeq" id="WP_090338081.1">
    <property type="nucleotide sequence ID" value="NZ_FNXY01000006.1"/>
</dbReference>
<dbReference type="Proteomes" id="UP000199532">
    <property type="component" value="Unassembled WGS sequence"/>
</dbReference>
<dbReference type="Gene3D" id="3.20.20.80">
    <property type="entry name" value="Glycosidases"/>
    <property type="match status" value="1"/>
</dbReference>